<feature type="coiled-coil region" evidence="7">
    <location>
        <begin position="95"/>
        <end position="129"/>
    </location>
</feature>
<dbReference type="GO" id="GO:0050808">
    <property type="term" value="P:synapse organization"/>
    <property type="evidence" value="ECO:0007669"/>
    <property type="project" value="TreeGrafter"/>
</dbReference>
<dbReference type="PANTHER" id="PTHR12587:SF6">
    <property type="entry name" value="LIPRIN-ALPHA-2"/>
    <property type="match status" value="1"/>
</dbReference>
<evidence type="ECO:0000256" key="4">
    <source>
        <dbReference type="ARBA" id="ARBA00022553"/>
    </source>
</evidence>
<evidence type="ECO:0000256" key="2">
    <source>
        <dbReference type="ARBA" id="ARBA00007026"/>
    </source>
</evidence>
<dbReference type="PROSITE" id="PS50105">
    <property type="entry name" value="SAM_DOMAIN"/>
    <property type="match status" value="3"/>
</dbReference>
<comment type="subcellular location">
    <subcellularLocation>
        <location evidence="1">Cytoplasm</location>
    </subcellularLocation>
</comment>
<feature type="region of interest" description="Disordered" evidence="8">
    <location>
        <begin position="343"/>
        <end position="362"/>
    </location>
</feature>
<dbReference type="InterPro" id="IPR029515">
    <property type="entry name" value="Liprin"/>
</dbReference>
<dbReference type="GO" id="GO:0048786">
    <property type="term" value="C:presynaptic active zone"/>
    <property type="evidence" value="ECO:0007669"/>
    <property type="project" value="TreeGrafter"/>
</dbReference>
<dbReference type="CDD" id="cd09565">
    <property type="entry name" value="SAM_liprin-alpha1_2_3_4_repeat2"/>
    <property type="match status" value="1"/>
</dbReference>
<comment type="caution">
    <text evidence="10">The sequence shown here is derived from an EMBL/GenBank/DDBJ whole genome shotgun (WGS) entry which is preliminary data.</text>
</comment>
<keyword evidence="6 7" id="KW-0175">Coiled coil</keyword>
<dbReference type="InterPro" id="IPR037620">
    <property type="entry name" value="LIP-1_SAM_1"/>
</dbReference>
<feature type="domain" description="SAM" evidence="9">
    <location>
        <begin position="731"/>
        <end position="797"/>
    </location>
</feature>
<feature type="region of interest" description="Disordered" evidence="8">
    <location>
        <begin position="1052"/>
        <end position="1085"/>
    </location>
</feature>
<feature type="coiled-coil region" evidence="7">
    <location>
        <begin position="490"/>
        <end position="517"/>
    </location>
</feature>
<organism evidence="10 11">
    <name type="scientific">Engystomops pustulosus</name>
    <name type="common">Tungara frog</name>
    <name type="synonym">Physalaemus pustulosus</name>
    <dbReference type="NCBI Taxonomy" id="76066"/>
    <lineage>
        <taxon>Eukaryota</taxon>
        <taxon>Metazoa</taxon>
        <taxon>Chordata</taxon>
        <taxon>Craniata</taxon>
        <taxon>Vertebrata</taxon>
        <taxon>Euteleostomi</taxon>
        <taxon>Amphibia</taxon>
        <taxon>Batrachia</taxon>
        <taxon>Anura</taxon>
        <taxon>Neobatrachia</taxon>
        <taxon>Hyloidea</taxon>
        <taxon>Leptodactylidae</taxon>
        <taxon>Leiuperinae</taxon>
        <taxon>Engystomops</taxon>
    </lineage>
</organism>
<sequence length="1085" mass="124045">MEFAALTKELNACREQLLEKEEEISELKAERNNTRLLLEHLECLVSRHERSLRMTVVKRQAQSPSGVSSEVEVLKALKSLFEHHKALDEKVRERLRVSLERVSALEEELVVANQEIVALREQNAHIQRKIVTGEATDEEPMEGMDQGQKVHDKRLSNGSIDSNDEASQMVELQELLEKQNYEMTQMKERLSSLSARVGEVEQEAESARKDLVKTEEMNTKYQRDIREAMAQKEDMEERITTLEKRYLSAQRESTSIHDMNDKLENELANKEAILRQMEEKNRQLQERLELAEQKLQQTMRKAETLPEVEAELAQRIAALTKAEERHGNIEERMRHLETQLEEKNQELQRARQREKMNEEHNKRLSDTVDRLLTESNERLQLHLKERMAALEDKNILLQDSENYRKQLEECLHDKERLAEEIQKLRAELDQMKLRTGSLIEPTLTRPHLDTSADLRYSVGSLVDSQPDYRSTKVIRRPRRGRMGIRREEPKMLIQEEKESTELRAEEIENRVASVSLEGLNLARIHPGTSITGSVTASSLASSSPPSGHSTPKLTPRSPAREMDRMGVMTLPSDLRKHRRKIAVVEEDGREDKATIKCETSPPSTPRALRMTHTLPSSYHNDARGSLSATLEPDVLGLVSANSSQDSLHKAPKKKGIKSSIGRLFGKKEKARLGQLSKEYGLQGGFMDTDPAAQDTLGLSKLGTQAEKDRRLKKKHELLEEARRKGLPFAQWDGPTVVSWLELWLGMPAWYVAACRANVKSGAIMSALSDTEIQREIGISNPLHRLKLRLAIQEMVSLTSPSAPPTSRTPSGNVWVTHEEMENLTAPAKTKESEEGSWAQTLAYGDMNHEWIGNEWLPSLGLPQYRSYFMECLVDARMLDHLTKKDLRVHLKMVDSFHRTSLQYGIMCLKKLNYDRKELERRREGSQHEIKDVLVWSNDRVIRWIQTIGLRDYANSILESGVHGSLIALDDNFDYTSLALLLQIPTQNTQARQILEREYNNLLALGTERRLDESDDKNFRRGPSWRRQFPPREVHGISMMPGSSETLPAGFRLTTTSGHSRKMTTDAAASPAMQRLDSSTVRTYSC</sequence>
<keyword evidence="5" id="KW-0677">Repeat</keyword>
<dbReference type="InterPro" id="IPR037622">
    <property type="entry name" value="LIP-1_SAM_3"/>
</dbReference>
<dbReference type="FunFam" id="1.10.150.50:FF:000004">
    <property type="entry name" value="PTPRF interacting protein alpha 1"/>
    <property type="match status" value="1"/>
</dbReference>
<dbReference type="FunFam" id="1.10.150.50:FF:000002">
    <property type="entry name" value="PTPRF interacting protein alpha 1"/>
    <property type="match status" value="1"/>
</dbReference>
<feature type="region of interest" description="Disordered" evidence="8">
    <location>
        <begin position="532"/>
        <end position="564"/>
    </location>
</feature>
<dbReference type="CDD" id="cd09568">
    <property type="entry name" value="SAM_liprin-alpha1_2_3_4_repeat3"/>
    <property type="match status" value="1"/>
</dbReference>
<dbReference type="InterPro" id="IPR037621">
    <property type="entry name" value="LIP-1_SAM_2"/>
</dbReference>
<dbReference type="AlphaFoldDB" id="A0AAV7C0M7"/>
<accession>A0AAV7C0M7</accession>
<dbReference type="InterPro" id="IPR013761">
    <property type="entry name" value="SAM/pointed_sf"/>
</dbReference>
<dbReference type="Proteomes" id="UP000824782">
    <property type="component" value="Unassembled WGS sequence"/>
</dbReference>
<evidence type="ECO:0000313" key="11">
    <source>
        <dbReference type="Proteomes" id="UP000824782"/>
    </source>
</evidence>
<dbReference type="EMBL" id="WNYA01000004">
    <property type="protein sequence ID" value="KAG8578205.1"/>
    <property type="molecule type" value="Genomic_DNA"/>
</dbReference>
<keyword evidence="3" id="KW-0963">Cytoplasm</keyword>
<feature type="compositionally biased region" description="Low complexity" evidence="8">
    <location>
        <begin position="532"/>
        <end position="551"/>
    </location>
</feature>
<dbReference type="InterPro" id="IPR001660">
    <property type="entry name" value="SAM"/>
</dbReference>
<dbReference type="Pfam" id="PF00536">
    <property type="entry name" value="SAM_1"/>
    <property type="match status" value="2"/>
</dbReference>
<gene>
    <name evidence="10" type="ORF">GDO81_010419</name>
</gene>
<protein>
    <recommendedName>
        <fullName evidence="9">SAM domain-containing protein</fullName>
    </recommendedName>
</protein>
<dbReference type="Gene3D" id="1.10.150.50">
    <property type="entry name" value="Transcription Factor, Ets-1"/>
    <property type="match status" value="3"/>
</dbReference>
<keyword evidence="4" id="KW-0597">Phosphoprotein</keyword>
<proteinExistence type="inferred from homology"/>
<evidence type="ECO:0000256" key="3">
    <source>
        <dbReference type="ARBA" id="ARBA00022490"/>
    </source>
</evidence>
<keyword evidence="11" id="KW-1185">Reference proteome</keyword>
<feature type="coiled-coil region" evidence="7">
    <location>
        <begin position="3"/>
        <end position="44"/>
    </location>
</feature>
<dbReference type="SMART" id="SM00454">
    <property type="entry name" value="SAM"/>
    <property type="match status" value="3"/>
</dbReference>
<feature type="domain" description="SAM" evidence="9">
    <location>
        <begin position="854"/>
        <end position="911"/>
    </location>
</feature>
<name>A0AAV7C0M7_ENGPU</name>
<feature type="domain" description="SAM" evidence="9">
    <location>
        <begin position="935"/>
        <end position="1004"/>
    </location>
</feature>
<comment type="similarity">
    <text evidence="2">Belongs to the liprin family. Liprin-alpha subfamily.</text>
</comment>
<evidence type="ECO:0000256" key="6">
    <source>
        <dbReference type="ARBA" id="ARBA00023054"/>
    </source>
</evidence>
<dbReference type="CDD" id="cd09562">
    <property type="entry name" value="SAM_liprin-alpha1_2_3_4_repeat1"/>
    <property type="match status" value="1"/>
</dbReference>
<evidence type="ECO:0000256" key="7">
    <source>
        <dbReference type="SAM" id="Coils"/>
    </source>
</evidence>
<feature type="coiled-coil region" evidence="7">
    <location>
        <begin position="400"/>
        <end position="434"/>
    </location>
</feature>
<dbReference type="InterPro" id="IPR057892">
    <property type="entry name" value="LIP-1_CC2"/>
</dbReference>
<evidence type="ECO:0000256" key="1">
    <source>
        <dbReference type="ARBA" id="ARBA00004496"/>
    </source>
</evidence>
<evidence type="ECO:0000313" key="10">
    <source>
        <dbReference type="EMBL" id="KAG8578205.1"/>
    </source>
</evidence>
<evidence type="ECO:0000256" key="5">
    <source>
        <dbReference type="ARBA" id="ARBA00022737"/>
    </source>
</evidence>
<reference evidence="10" key="1">
    <citation type="thesis" date="2020" institute="ProQuest LLC" country="789 East Eisenhower Parkway, Ann Arbor, MI, USA">
        <title>Comparative Genomics and Chromosome Evolution.</title>
        <authorList>
            <person name="Mudd A.B."/>
        </authorList>
    </citation>
    <scope>NUCLEOTIDE SEQUENCE</scope>
    <source>
        <strain evidence="10">237g6f4</strain>
        <tissue evidence="10">Blood</tissue>
    </source>
</reference>
<dbReference type="FunFam" id="1.10.150.50:FF:000003">
    <property type="entry name" value="liprin-alpha-2 isoform X1"/>
    <property type="match status" value="1"/>
</dbReference>
<dbReference type="SUPFAM" id="SSF47769">
    <property type="entry name" value="SAM/Pointed domain"/>
    <property type="match status" value="3"/>
</dbReference>
<dbReference type="GO" id="GO:0005737">
    <property type="term" value="C:cytoplasm"/>
    <property type="evidence" value="ECO:0007669"/>
    <property type="project" value="UniProtKB-SubCell"/>
</dbReference>
<dbReference type="Pfam" id="PF07647">
    <property type="entry name" value="SAM_2"/>
    <property type="match status" value="1"/>
</dbReference>
<feature type="compositionally biased region" description="Polar residues" evidence="8">
    <location>
        <begin position="1075"/>
        <end position="1085"/>
    </location>
</feature>
<dbReference type="PANTHER" id="PTHR12587">
    <property type="entry name" value="LAR INTERACTING PROTEIN LIP -RELATED PROTEIN"/>
    <property type="match status" value="1"/>
</dbReference>
<evidence type="ECO:0000259" key="9">
    <source>
        <dbReference type="PROSITE" id="PS50105"/>
    </source>
</evidence>
<evidence type="ECO:0000256" key="8">
    <source>
        <dbReference type="SAM" id="MobiDB-lite"/>
    </source>
</evidence>
<dbReference type="Pfam" id="PF25526">
    <property type="entry name" value="LIP-1"/>
    <property type="match status" value="1"/>
</dbReference>